<keyword evidence="2" id="KW-1185">Reference proteome</keyword>
<evidence type="ECO:0000313" key="1">
    <source>
        <dbReference type="EMBL" id="MBF6228766.1"/>
    </source>
</evidence>
<proteinExistence type="predicted"/>
<dbReference type="Proteomes" id="UP000807309">
    <property type="component" value="Unassembled WGS sequence"/>
</dbReference>
<gene>
    <name evidence="1" type="ORF">IU470_27155</name>
</gene>
<dbReference type="RefSeq" id="WP_195035643.1">
    <property type="nucleotide sequence ID" value="NZ_JADLRE010000025.1"/>
</dbReference>
<name>A0ABS0CEM5_9NOCA</name>
<protein>
    <submittedName>
        <fullName evidence="1">Uncharacterized protein</fullName>
    </submittedName>
</protein>
<accession>A0ABS0CEM5</accession>
<dbReference type="EMBL" id="JADLRE010000025">
    <property type="protein sequence ID" value="MBF6228766.1"/>
    <property type="molecule type" value="Genomic_DNA"/>
</dbReference>
<sequence length="56" mass="5728">MRKISAMTTSIAVMARIAIVAAVGTGLATAASGVANAVLESDRAIKRDVAAVVWDR</sequence>
<reference evidence="1 2" key="1">
    <citation type="submission" date="2020-10" db="EMBL/GenBank/DDBJ databases">
        <title>Identification of Nocardia species via Next-generation sequencing and recognition of intraspecies genetic diversity.</title>
        <authorList>
            <person name="Li P."/>
            <person name="Li P."/>
            <person name="Lu B."/>
        </authorList>
    </citation>
    <scope>NUCLEOTIDE SEQUENCE [LARGE SCALE GENOMIC DNA]</scope>
    <source>
        <strain evidence="1 2">N-11</strain>
    </source>
</reference>
<evidence type="ECO:0000313" key="2">
    <source>
        <dbReference type="Proteomes" id="UP000807309"/>
    </source>
</evidence>
<comment type="caution">
    <text evidence="1">The sequence shown here is derived from an EMBL/GenBank/DDBJ whole genome shotgun (WGS) entry which is preliminary data.</text>
</comment>
<organism evidence="1 2">
    <name type="scientific">Nocardia abscessus</name>
    <dbReference type="NCBI Taxonomy" id="120957"/>
    <lineage>
        <taxon>Bacteria</taxon>
        <taxon>Bacillati</taxon>
        <taxon>Actinomycetota</taxon>
        <taxon>Actinomycetes</taxon>
        <taxon>Mycobacteriales</taxon>
        <taxon>Nocardiaceae</taxon>
        <taxon>Nocardia</taxon>
    </lineage>
</organism>